<organism evidence="1 2">
    <name type="scientific">Trichothecium roseum</name>
    <dbReference type="NCBI Taxonomy" id="47278"/>
    <lineage>
        <taxon>Eukaryota</taxon>
        <taxon>Fungi</taxon>
        <taxon>Dikarya</taxon>
        <taxon>Ascomycota</taxon>
        <taxon>Pezizomycotina</taxon>
        <taxon>Sordariomycetes</taxon>
        <taxon>Hypocreomycetidae</taxon>
        <taxon>Hypocreales</taxon>
        <taxon>Hypocreales incertae sedis</taxon>
        <taxon>Trichothecium</taxon>
    </lineage>
</organism>
<evidence type="ECO:0000313" key="2">
    <source>
        <dbReference type="Proteomes" id="UP001163324"/>
    </source>
</evidence>
<keyword evidence="2" id="KW-1185">Reference proteome</keyword>
<comment type="caution">
    <text evidence="1">The sequence shown here is derived from an EMBL/GenBank/DDBJ whole genome shotgun (WGS) entry which is preliminary data.</text>
</comment>
<proteinExistence type="predicted"/>
<dbReference type="EMBL" id="CM047948">
    <property type="protein sequence ID" value="KAI9896467.1"/>
    <property type="molecule type" value="Genomic_DNA"/>
</dbReference>
<sequence length="302" mass="33649">MKSAIPSILAFTGAAVAGSVAPVSDADPAVWANLKNVQPRASLSHASNRPHKRQDGWNPPSDLAAPLKEVWDHTTETYNNGDAFGFKNYGWDQIMATQGKINYCVRWESSSSVTETERSQIATALNEQYQKWFSYLYGFDTFPFSKIDVQVVGWAVKDATLLQGSTDGIDVYTDTDDEGIPQCAPACGRFFHQDGDYSQCSGGAERHYDHSLWLTDGMGGGAGGDWGQRIGKEYMIEALGGDNFQILLHEMGHTFSLDDFYDWTPTGITNFIMLAGSSAEITEFDGWMLRNWWYELSRNRGW</sequence>
<gene>
    <name evidence="1" type="ORF">N3K66_008639</name>
</gene>
<name>A0ACC0UR96_9HYPO</name>
<evidence type="ECO:0000313" key="1">
    <source>
        <dbReference type="EMBL" id="KAI9896467.1"/>
    </source>
</evidence>
<reference evidence="1" key="1">
    <citation type="submission" date="2022-10" db="EMBL/GenBank/DDBJ databases">
        <title>Complete Genome of Trichothecium roseum strain YXFP-22015, a Plant Pathogen Isolated from Citrus.</title>
        <authorList>
            <person name="Wang Y."/>
            <person name="Zhu L."/>
        </authorList>
    </citation>
    <scope>NUCLEOTIDE SEQUENCE</scope>
    <source>
        <strain evidence="1">YXFP-22015</strain>
    </source>
</reference>
<accession>A0ACC0UR96</accession>
<protein>
    <submittedName>
        <fullName evidence="1">Uncharacterized protein</fullName>
    </submittedName>
</protein>
<dbReference type="Proteomes" id="UP001163324">
    <property type="component" value="Chromosome 9"/>
</dbReference>